<evidence type="ECO:0000313" key="2">
    <source>
        <dbReference type="Proteomes" id="UP000092124"/>
    </source>
</evidence>
<dbReference type="EMBL" id="LZPO01088808">
    <property type="protein sequence ID" value="OBS65796.1"/>
    <property type="molecule type" value="Genomic_DNA"/>
</dbReference>
<protein>
    <submittedName>
        <fullName evidence="1">Uncharacterized protein</fullName>
    </submittedName>
</protein>
<evidence type="ECO:0000313" key="1">
    <source>
        <dbReference type="EMBL" id="OBS65796.1"/>
    </source>
</evidence>
<comment type="caution">
    <text evidence="1">The sequence shown here is derived from an EMBL/GenBank/DDBJ whole genome shotgun (WGS) entry which is preliminary data.</text>
</comment>
<name>A0A1A6GHU8_NEOLE</name>
<gene>
    <name evidence="1" type="ORF">A6R68_05665</name>
</gene>
<dbReference type="Proteomes" id="UP000092124">
    <property type="component" value="Unassembled WGS sequence"/>
</dbReference>
<sequence length="68" mass="7736">LLPAGCSDLLIEKYIEDTEDSNALQVKFQEVGSDFMSLIPALQAAHLPFDLTEEELLSKKRMYQTNFE</sequence>
<feature type="non-terminal residue" evidence="1">
    <location>
        <position position="1"/>
    </location>
</feature>
<organism evidence="1 2">
    <name type="scientific">Neotoma lepida</name>
    <name type="common">Desert woodrat</name>
    <dbReference type="NCBI Taxonomy" id="56216"/>
    <lineage>
        <taxon>Eukaryota</taxon>
        <taxon>Metazoa</taxon>
        <taxon>Chordata</taxon>
        <taxon>Craniata</taxon>
        <taxon>Vertebrata</taxon>
        <taxon>Euteleostomi</taxon>
        <taxon>Mammalia</taxon>
        <taxon>Eutheria</taxon>
        <taxon>Euarchontoglires</taxon>
        <taxon>Glires</taxon>
        <taxon>Rodentia</taxon>
        <taxon>Myomorpha</taxon>
        <taxon>Muroidea</taxon>
        <taxon>Cricetidae</taxon>
        <taxon>Neotominae</taxon>
        <taxon>Neotoma</taxon>
    </lineage>
</organism>
<proteinExistence type="predicted"/>
<accession>A0A1A6GHU8</accession>
<keyword evidence="2" id="KW-1185">Reference proteome</keyword>
<dbReference type="AlphaFoldDB" id="A0A1A6GHU8"/>
<reference evidence="1 2" key="1">
    <citation type="submission" date="2016-06" db="EMBL/GenBank/DDBJ databases">
        <title>The Draft Genome Sequence and Annotation of the Desert Woodrat Neotoma lepida.</title>
        <authorList>
            <person name="Campbell M."/>
            <person name="Oakeson K.F."/>
            <person name="Yandell M."/>
            <person name="Halpert J.R."/>
            <person name="Dearing D."/>
        </authorList>
    </citation>
    <scope>NUCLEOTIDE SEQUENCE [LARGE SCALE GENOMIC DNA]</scope>
    <source>
        <strain evidence="1">417</strain>
        <tissue evidence="1">Liver</tissue>
    </source>
</reference>